<sequence length="54" mass="6212">MHWRVECTKRSRRLAAGPLFVPWYAIKFTSGIRSTVQCGRHADFEYGVSSLSHD</sequence>
<dbReference type="EMBL" id="ACCG02000012">
    <property type="protein sequence ID" value="EFE88749.1"/>
    <property type="molecule type" value="Genomic_DNA"/>
</dbReference>
<gene>
    <name evidence="1" type="ORF">BIFBRE_04640</name>
</gene>
<name>D4BRA4_BIFBR</name>
<dbReference type="HOGENOM" id="CLU_3040852_0_0_11"/>
<dbReference type="AlphaFoldDB" id="D4BRA4"/>
<keyword evidence="2" id="KW-1185">Reference proteome</keyword>
<accession>D4BRA4</accession>
<dbReference type="Proteomes" id="UP000003191">
    <property type="component" value="Unassembled WGS sequence"/>
</dbReference>
<comment type="caution">
    <text evidence="1">The sequence shown here is derived from an EMBL/GenBank/DDBJ whole genome shotgun (WGS) entry which is preliminary data.</text>
</comment>
<protein>
    <submittedName>
        <fullName evidence="1">Uncharacterized protein</fullName>
    </submittedName>
</protein>
<reference evidence="1 2" key="1">
    <citation type="submission" date="2010-02" db="EMBL/GenBank/DDBJ databases">
        <authorList>
            <person name="Weinstock G."/>
            <person name="Sodergren E."/>
            <person name="Clifton S."/>
            <person name="Fulton L."/>
            <person name="Fulton B."/>
            <person name="Courtney L."/>
            <person name="Fronick C."/>
            <person name="Harrison M."/>
            <person name="Strong C."/>
            <person name="Farmer C."/>
            <person name="Delahaunty K."/>
            <person name="Markovic C."/>
            <person name="Hall O."/>
            <person name="Minx P."/>
            <person name="Tomlinson C."/>
            <person name="Mitreva M."/>
            <person name="Nelson J."/>
            <person name="Hou S."/>
            <person name="Wollam A."/>
            <person name="Pepin K.H."/>
            <person name="Johnson M."/>
            <person name="Bhonagiri V."/>
            <person name="Zhang X."/>
            <person name="Suruliraj S."/>
            <person name="Warren W."/>
            <person name="Chinwalla A."/>
            <person name="Mardis E.R."/>
            <person name="Wilson R.K."/>
        </authorList>
    </citation>
    <scope>NUCLEOTIDE SEQUENCE [LARGE SCALE GENOMIC DNA]</scope>
    <source>
        <strain evidence="1 2">DSM 20213</strain>
    </source>
</reference>
<organism evidence="1 2">
    <name type="scientific">Bifidobacterium breve DSM 20213 = JCM 1192</name>
    <dbReference type="NCBI Taxonomy" id="518634"/>
    <lineage>
        <taxon>Bacteria</taxon>
        <taxon>Bacillati</taxon>
        <taxon>Actinomycetota</taxon>
        <taxon>Actinomycetes</taxon>
        <taxon>Bifidobacteriales</taxon>
        <taxon>Bifidobacteriaceae</taxon>
        <taxon>Bifidobacterium</taxon>
    </lineage>
</organism>
<proteinExistence type="predicted"/>
<evidence type="ECO:0000313" key="1">
    <source>
        <dbReference type="EMBL" id="EFE88749.1"/>
    </source>
</evidence>
<evidence type="ECO:0000313" key="2">
    <source>
        <dbReference type="Proteomes" id="UP000003191"/>
    </source>
</evidence>